<evidence type="ECO:0000256" key="10">
    <source>
        <dbReference type="ARBA" id="ARBA00023136"/>
    </source>
</evidence>
<dbReference type="Proteomes" id="UP000035682">
    <property type="component" value="Unplaced"/>
</dbReference>
<dbReference type="InterPro" id="IPR031481">
    <property type="entry name" value="Glyco_tran_10_N"/>
</dbReference>
<evidence type="ECO:0000259" key="14">
    <source>
        <dbReference type="Pfam" id="PF17039"/>
    </source>
</evidence>
<gene>
    <name evidence="15 17 18" type="ORF">SRAE_2000377000</name>
</gene>
<keyword evidence="7" id="KW-0735">Signal-anchor</keyword>
<dbReference type="PANTHER" id="PTHR48438:SF1">
    <property type="entry name" value="ALPHA-(1,3)-FUCOSYLTRANSFERASE C-RELATED"/>
    <property type="match status" value="1"/>
</dbReference>
<comment type="similarity">
    <text evidence="3 12">Belongs to the glycosyltransferase 10 family.</text>
</comment>
<keyword evidence="4 12" id="KW-0328">Glycosyltransferase</keyword>
<dbReference type="EMBL" id="LN609529">
    <property type="protein sequence ID" value="CEF69118.1"/>
    <property type="molecule type" value="Genomic_DNA"/>
</dbReference>
<evidence type="ECO:0000256" key="5">
    <source>
        <dbReference type="ARBA" id="ARBA00022679"/>
    </source>
</evidence>
<feature type="domain" description="Fucosyltransferase N-terminal" evidence="14">
    <location>
        <begin position="24"/>
        <end position="125"/>
    </location>
</feature>
<dbReference type="InterPro" id="IPR055270">
    <property type="entry name" value="Glyco_tran_10_C"/>
</dbReference>
<dbReference type="SUPFAM" id="SSF53756">
    <property type="entry name" value="UDP-Glycosyltransferase/glycogen phosphorylase"/>
    <property type="match status" value="1"/>
</dbReference>
<dbReference type="RefSeq" id="XP_024508318.1">
    <property type="nucleotide sequence ID" value="XM_024655002.1"/>
</dbReference>
<organism evidence="15">
    <name type="scientific">Strongyloides ratti</name>
    <name type="common">Parasitic roundworm</name>
    <dbReference type="NCBI Taxonomy" id="34506"/>
    <lineage>
        <taxon>Eukaryota</taxon>
        <taxon>Metazoa</taxon>
        <taxon>Ecdysozoa</taxon>
        <taxon>Nematoda</taxon>
        <taxon>Chromadorea</taxon>
        <taxon>Rhabditida</taxon>
        <taxon>Tylenchina</taxon>
        <taxon>Panagrolaimomorpha</taxon>
        <taxon>Strongyloidoidea</taxon>
        <taxon>Strongyloididae</taxon>
        <taxon>Strongyloides</taxon>
    </lineage>
</organism>
<evidence type="ECO:0000256" key="4">
    <source>
        <dbReference type="ARBA" id="ARBA00022676"/>
    </source>
</evidence>
<evidence type="ECO:0000256" key="8">
    <source>
        <dbReference type="ARBA" id="ARBA00022989"/>
    </source>
</evidence>
<keyword evidence="5 12" id="KW-0808">Transferase</keyword>
<dbReference type="GeneID" id="36381488"/>
<dbReference type="FunFam" id="3.40.50.11660:FF:000002">
    <property type="entry name" value="Alpha-(1,3)-fucosyltransferase"/>
    <property type="match status" value="1"/>
</dbReference>
<dbReference type="WormBase" id="SRAE_2000377000">
    <property type="protein sequence ID" value="SRP05554"/>
    <property type="gene ID" value="WBGene00263995"/>
</dbReference>
<dbReference type="AlphaFoldDB" id="A0A090LLS7"/>
<keyword evidence="9 12" id="KW-0333">Golgi apparatus</keyword>
<dbReference type="GO" id="GO:0032580">
    <property type="term" value="C:Golgi cisterna membrane"/>
    <property type="evidence" value="ECO:0007669"/>
    <property type="project" value="UniProtKB-SubCell"/>
</dbReference>
<name>A0A090LLS7_STRRB</name>
<dbReference type="UniPathway" id="UPA00378"/>
<comment type="subcellular location">
    <subcellularLocation>
        <location evidence="1 12">Golgi apparatus</location>
        <location evidence="1 12">Golgi stack membrane</location>
        <topology evidence="1 12">Single-pass type II membrane protein</topology>
    </subcellularLocation>
</comment>
<evidence type="ECO:0000313" key="16">
    <source>
        <dbReference type="Proteomes" id="UP000035682"/>
    </source>
</evidence>
<evidence type="ECO:0000313" key="17">
    <source>
        <dbReference type="WBParaSite" id="SRAE_2000377000.1"/>
    </source>
</evidence>
<evidence type="ECO:0000256" key="12">
    <source>
        <dbReference type="RuleBase" id="RU003832"/>
    </source>
</evidence>
<dbReference type="Pfam" id="PF17039">
    <property type="entry name" value="Glyco_tran_10_N"/>
    <property type="match status" value="1"/>
</dbReference>
<evidence type="ECO:0000256" key="11">
    <source>
        <dbReference type="ARBA" id="ARBA00023180"/>
    </source>
</evidence>
<dbReference type="InterPro" id="IPR038577">
    <property type="entry name" value="GT10-like_C_sf"/>
</dbReference>
<accession>A0A090LLS7</accession>
<dbReference type="Pfam" id="PF00852">
    <property type="entry name" value="Glyco_transf_10"/>
    <property type="match status" value="1"/>
</dbReference>
<keyword evidence="6 12" id="KW-0812">Transmembrane</keyword>
<evidence type="ECO:0000256" key="2">
    <source>
        <dbReference type="ARBA" id="ARBA00004922"/>
    </source>
</evidence>
<evidence type="ECO:0000313" key="15">
    <source>
        <dbReference type="EMBL" id="CEF69118.1"/>
    </source>
</evidence>
<dbReference type="WBParaSite" id="SRAE_2000377000.1">
    <property type="protein sequence ID" value="SRAE_2000377000.1"/>
    <property type="gene ID" value="WBGene00263995"/>
</dbReference>
<feature type="domain" description="Fucosyltransferase C-terminal" evidence="13">
    <location>
        <begin position="154"/>
        <end position="331"/>
    </location>
</feature>
<dbReference type="InterPro" id="IPR001503">
    <property type="entry name" value="Glyco_trans_10"/>
</dbReference>
<dbReference type="OMA" id="HFTEAHM"/>
<comment type="pathway">
    <text evidence="2">Protein modification; protein glycosylation.</text>
</comment>
<keyword evidence="16" id="KW-1185">Reference proteome</keyword>
<reference evidence="15 16" key="1">
    <citation type="submission" date="2014-09" db="EMBL/GenBank/DDBJ databases">
        <authorList>
            <person name="Martin A.A."/>
        </authorList>
    </citation>
    <scope>NUCLEOTIDE SEQUENCE</scope>
    <source>
        <strain evidence="16">ED321</strain>
        <strain evidence="15">ED321 Heterogonic</strain>
    </source>
</reference>
<proteinExistence type="inferred from homology"/>
<keyword evidence="10" id="KW-0472">Membrane</keyword>
<dbReference type="STRING" id="34506.A0A090LLS7"/>
<evidence type="ECO:0000256" key="7">
    <source>
        <dbReference type="ARBA" id="ARBA00022968"/>
    </source>
</evidence>
<dbReference type="EC" id="2.4.1.-" evidence="12"/>
<protein>
    <recommendedName>
        <fullName evidence="12">Fucosyltransferase</fullName>
        <ecNumber evidence="12">2.4.1.-</ecNumber>
    </recommendedName>
</protein>
<evidence type="ECO:0000256" key="1">
    <source>
        <dbReference type="ARBA" id="ARBA00004447"/>
    </source>
</evidence>
<dbReference type="Gene3D" id="3.40.50.11660">
    <property type="entry name" value="Glycosyl transferase family 10, C-terminal domain"/>
    <property type="match status" value="1"/>
</dbReference>
<evidence type="ECO:0000313" key="18">
    <source>
        <dbReference type="WormBase" id="SRAE_2000377000"/>
    </source>
</evidence>
<keyword evidence="11" id="KW-0325">Glycoprotein</keyword>
<sequence>MLSSNNFSITKYVVKLKDTKYLERKRILMYTNYFKHTDTKLFNNCEPINCEFTYDKKLFSMSDAVVFHFADIIPNDIPTRAFPSQKFVYFSLEAPFSTEFRFAPKNFFNWIMSYNNKSDITFEYGSKWIKNNSTHMKLNYTYDEIILKKLYKGIIGYISNCNSNSVREKYIEKLKQYIQVNVYGNCQVNPITNVTCNVTDYECEKEFINSYYFFFALENAICNNYITEKYWKRFTFDSIPIVIKRKIYTDVGIPNSSFIAIDDFNSSKEMGDYLNYLINNPLEYLKYFNYRTENITVIPQSEYDLMNGICNLCTKVRQNNDDKKIIEDVNSIYLDINNCIPKSVMYNFANNW</sequence>
<evidence type="ECO:0000256" key="6">
    <source>
        <dbReference type="ARBA" id="ARBA00022692"/>
    </source>
</evidence>
<dbReference type="GO" id="GO:0008417">
    <property type="term" value="F:fucosyltransferase activity"/>
    <property type="evidence" value="ECO:0007669"/>
    <property type="project" value="InterPro"/>
</dbReference>
<dbReference type="PANTHER" id="PTHR48438">
    <property type="entry name" value="ALPHA-(1,3)-FUCOSYLTRANSFERASE C-RELATED"/>
    <property type="match status" value="1"/>
</dbReference>
<evidence type="ECO:0000256" key="3">
    <source>
        <dbReference type="ARBA" id="ARBA00008919"/>
    </source>
</evidence>
<evidence type="ECO:0000256" key="9">
    <source>
        <dbReference type="ARBA" id="ARBA00023034"/>
    </source>
</evidence>
<dbReference type="CTD" id="36381488"/>
<dbReference type="OrthoDB" id="427096at2759"/>
<keyword evidence="8" id="KW-1133">Transmembrane helix</keyword>
<evidence type="ECO:0000259" key="13">
    <source>
        <dbReference type="Pfam" id="PF00852"/>
    </source>
</evidence>
<reference evidence="17" key="2">
    <citation type="submission" date="2020-12" db="UniProtKB">
        <authorList>
            <consortium name="WormBaseParasite"/>
        </authorList>
    </citation>
    <scope>IDENTIFICATION</scope>
</reference>